<dbReference type="InterPro" id="IPR017850">
    <property type="entry name" value="Alkaline_phosphatase_core_sf"/>
</dbReference>
<dbReference type="EMBL" id="MTQA01000214">
    <property type="protein sequence ID" value="PNP74390.1"/>
    <property type="molecule type" value="Genomic_DNA"/>
</dbReference>
<keyword evidence="4" id="KW-0325">Glycoprotein</keyword>
<dbReference type="STRING" id="42673.A0A2K0VWH9"/>
<dbReference type="SUPFAM" id="SSF53649">
    <property type="entry name" value="Alkaline phosphatase-like"/>
    <property type="match status" value="1"/>
</dbReference>
<evidence type="ECO:0000313" key="7">
    <source>
        <dbReference type="EMBL" id="PNP74390.1"/>
    </source>
</evidence>
<reference evidence="7 8" key="1">
    <citation type="submission" date="2017-06" db="EMBL/GenBank/DDBJ databases">
        <title>Genome of Fusarium nygamai isolate CS10214.</title>
        <authorList>
            <person name="Gardiner D.M."/>
            <person name="Obanor F."/>
            <person name="Kazan K."/>
        </authorList>
    </citation>
    <scope>NUCLEOTIDE SEQUENCE [LARGE SCALE GENOMIC DNA]</scope>
    <source>
        <strain evidence="7 8">CS10214</strain>
    </source>
</reference>
<evidence type="ECO:0000259" key="6">
    <source>
        <dbReference type="Pfam" id="PF00884"/>
    </source>
</evidence>
<protein>
    <recommendedName>
        <fullName evidence="6">Sulfatase N-terminal domain-containing protein</fullName>
    </recommendedName>
</protein>
<evidence type="ECO:0000256" key="3">
    <source>
        <dbReference type="ARBA" id="ARBA00022801"/>
    </source>
</evidence>
<dbReference type="AlphaFoldDB" id="A0A2K0VWH9"/>
<dbReference type="PANTHER" id="PTHR43108">
    <property type="entry name" value="N-ACETYLGLUCOSAMINE-6-SULFATASE FAMILY MEMBER"/>
    <property type="match status" value="1"/>
</dbReference>
<comment type="similarity">
    <text evidence="1">Belongs to the sulfatase family.</text>
</comment>
<accession>A0A2K0VWH9</accession>
<keyword evidence="3" id="KW-0378">Hydrolase</keyword>
<dbReference type="Pfam" id="PF00884">
    <property type="entry name" value="Sulfatase"/>
    <property type="match status" value="1"/>
</dbReference>
<organism evidence="7 8">
    <name type="scientific">Gibberella nygamai</name>
    <name type="common">Bean root rot disease fungus</name>
    <name type="synonym">Fusarium nygamai</name>
    <dbReference type="NCBI Taxonomy" id="42673"/>
    <lineage>
        <taxon>Eukaryota</taxon>
        <taxon>Fungi</taxon>
        <taxon>Dikarya</taxon>
        <taxon>Ascomycota</taxon>
        <taxon>Pezizomycotina</taxon>
        <taxon>Sordariomycetes</taxon>
        <taxon>Hypocreomycetidae</taxon>
        <taxon>Hypocreales</taxon>
        <taxon>Nectriaceae</taxon>
        <taxon>Fusarium</taxon>
        <taxon>Fusarium fujikuroi species complex</taxon>
    </lineage>
</organism>
<dbReference type="InterPro" id="IPR024607">
    <property type="entry name" value="Sulfatase_CS"/>
</dbReference>
<sequence>MLFKSILAATTYFLVAVSTSTKPNIVFLLTDDQDIRLGSLEYQNVLQRLLVQQGVSFTNHHVTTAVCCPSRATLLKGQLAHNTNITHVRSPGGDYEKWILAKQDEEYMPQLMKKAGYRTEYIGKFLNGYSLFNYDTPPKGWDHVDGLMDPYNAAFNTVVMSKNGDVPIHYPGYHQSDVIRAKTLDRLEYLTNQKDPWLLFLAPTSPHVDNSKKYVEPLARYWDDSEDVKAPRQPHWNPDQKVQDQKSYWIKDLPPMNETQIEWADMSYRRRIQSLKGIDEIIEDTVKYLESKGEMNNTYFIYTSDNGYHVGQFRSGAGKSTPYADDSNVPLVVRGPGIESGLSSTLPGTHTDVLPTLLDIAKLPKKHWPAFLDGRSLLPQWKKPHKRDHDAGLGIAKEIINIEHWGFGTIEAPAPDAFFPTSTYKTIRLAGDDIGWLYVMWCTGEAELYDILDDPYEMTNLINSTDSRIKKTINRLNALVLYMKSCGASSCQDPWGNFHLPKHLKPIKTFKQAMRHQYDSFFGQFPTFSFGECMDYQYAPNETPFYPPESISLGSQFRHRTDNYVLTLPQTWIKANAKPAGGWDQRNVTISKIMETARYITKEEIFGPGKVERRGAYEMELVGDANGS</sequence>
<dbReference type="CDD" id="cd16147">
    <property type="entry name" value="G6S"/>
    <property type="match status" value="1"/>
</dbReference>
<dbReference type="InterPro" id="IPR000917">
    <property type="entry name" value="Sulfatase_N"/>
</dbReference>
<evidence type="ECO:0000256" key="1">
    <source>
        <dbReference type="ARBA" id="ARBA00008779"/>
    </source>
</evidence>
<comment type="caution">
    <text evidence="7">The sequence shown here is derived from an EMBL/GenBank/DDBJ whole genome shotgun (WGS) entry which is preliminary data.</text>
</comment>
<feature type="chain" id="PRO_5014350284" description="Sulfatase N-terminal domain-containing protein" evidence="5">
    <location>
        <begin position="17"/>
        <end position="628"/>
    </location>
</feature>
<feature type="signal peptide" evidence="5">
    <location>
        <begin position="1"/>
        <end position="16"/>
    </location>
</feature>
<dbReference type="Gene3D" id="3.40.720.10">
    <property type="entry name" value="Alkaline Phosphatase, subunit A"/>
    <property type="match status" value="1"/>
</dbReference>
<dbReference type="Proteomes" id="UP000236664">
    <property type="component" value="Unassembled WGS sequence"/>
</dbReference>
<feature type="domain" description="Sulfatase N-terminal" evidence="6">
    <location>
        <begin position="23"/>
        <end position="361"/>
    </location>
</feature>
<evidence type="ECO:0000313" key="8">
    <source>
        <dbReference type="Proteomes" id="UP000236664"/>
    </source>
</evidence>
<evidence type="ECO:0000256" key="2">
    <source>
        <dbReference type="ARBA" id="ARBA00022729"/>
    </source>
</evidence>
<keyword evidence="8" id="KW-1185">Reference proteome</keyword>
<dbReference type="PANTHER" id="PTHR43108:SF8">
    <property type="entry name" value="SD21168P"/>
    <property type="match status" value="1"/>
</dbReference>
<dbReference type="OrthoDB" id="96314at2759"/>
<name>A0A2K0VWH9_GIBNY</name>
<dbReference type="PROSITE" id="PS00149">
    <property type="entry name" value="SULFATASE_2"/>
    <property type="match status" value="1"/>
</dbReference>
<evidence type="ECO:0000256" key="5">
    <source>
        <dbReference type="SAM" id="SignalP"/>
    </source>
</evidence>
<proteinExistence type="inferred from homology"/>
<dbReference type="GO" id="GO:0008449">
    <property type="term" value="F:N-acetylglucosamine-6-sulfatase activity"/>
    <property type="evidence" value="ECO:0007669"/>
    <property type="project" value="TreeGrafter"/>
</dbReference>
<keyword evidence="2 5" id="KW-0732">Signal</keyword>
<gene>
    <name evidence="7" type="ORF">FNYG_12439</name>
</gene>
<dbReference type="GO" id="GO:0005539">
    <property type="term" value="F:glycosaminoglycan binding"/>
    <property type="evidence" value="ECO:0007669"/>
    <property type="project" value="TreeGrafter"/>
</dbReference>
<evidence type="ECO:0000256" key="4">
    <source>
        <dbReference type="ARBA" id="ARBA00023180"/>
    </source>
</evidence>